<dbReference type="GO" id="GO:0005085">
    <property type="term" value="F:guanyl-nucleotide exchange factor activity"/>
    <property type="evidence" value="ECO:0007669"/>
    <property type="project" value="InterPro"/>
</dbReference>
<dbReference type="GeneID" id="108934669"/>
<dbReference type="PANTHER" id="PTHR23101">
    <property type="entry name" value="RAB GDP/GTP EXCHANGE FACTOR"/>
    <property type="match status" value="1"/>
</dbReference>
<evidence type="ECO:0000256" key="7">
    <source>
        <dbReference type="SAM" id="MobiDB-lite"/>
    </source>
</evidence>
<keyword evidence="3" id="KW-0343">GTPase activation</keyword>
<evidence type="ECO:0000313" key="11">
    <source>
        <dbReference type="Ensembl" id="ENSSFOP00015030965.2"/>
    </source>
</evidence>
<feature type="domain" description="Ras-associating" evidence="9">
    <location>
        <begin position="804"/>
        <end position="889"/>
    </location>
</feature>
<keyword evidence="12" id="KW-1185">Reference proteome</keyword>
<dbReference type="SUPFAM" id="SSF109993">
    <property type="entry name" value="VPS9 domain"/>
    <property type="match status" value="1"/>
</dbReference>
<dbReference type="SMART" id="SM00167">
    <property type="entry name" value="VPS9"/>
    <property type="match status" value="1"/>
</dbReference>
<dbReference type="InterPro" id="IPR000159">
    <property type="entry name" value="RA_dom"/>
</dbReference>
<keyword evidence="4" id="KW-0963">Cytoplasm</keyword>
<dbReference type="AlphaFoldDB" id="A0A8C9S8P8"/>
<feature type="domain" description="SH2" evidence="8">
    <location>
        <begin position="80"/>
        <end position="174"/>
    </location>
</feature>
<feature type="region of interest" description="Disordered" evidence="7">
    <location>
        <begin position="1"/>
        <end position="43"/>
    </location>
</feature>
<dbReference type="GO" id="GO:0007165">
    <property type="term" value="P:signal transduction"/>
    <property type="evidence" value="ECO:0007669"/>
    <property type="project" value="InterPro"/>
</dbReference>
<dbReference type="SUPFAM" id="SSF55550">
    <property type="entry name" value="SH2 domain"/>
    <property type="match status" value="1"/>
</dbReference>
<organism evidence="11 12">
    <name type="scientific">Scleropages formosus</name>
    <name type="common">Asian bonytongue</name>
    <name type="synonym">Osteoglossum formosum</name>
    <dbReference type="NCBI Taxonomy" id="113540"/>
    <lineage>
        <taxon>Eukaryota</taxon>
        <taxon>Metazoa</taxon>
        <taxon>Chordata</taxon>
        <taxon>Craniata</taxon>
        <taxon>Vertebrata</taxon>
        <taxon>Euteleostomi</taxon>
        <taxon>Actinopterygii</taxon>
        <taxon>Neopterygii</taxon>
        <taxon>Teleostei</taxon>
        <taxon>Osteoglossocephala</taxon>
        <taxon>Osteoglossomorpha</taxon>
        <taxon>Osteoglossiformes</taxon>
        <taxon>Osteoglossidae</taxon>
        <taxon>Scleropages</taxon>
    </lineage>
</organism>
<dbReference type="PROSITE" id="PS50001">
    <property type="entry name" value="SH2"/>
    <property type="match status" value="1"/>
</dbReference>
<dbReference type="Pfam" id="PF00788">
    <property type="entry name" value="RA"/>
    <property type="match status" value="1"/>
</dbReference>
<feature type="compositionally biased region" description="Polar residues" evidence="7">
    <location>
        <begin position="29"/>
        <end position="38"/>
    </location>
</feature>
<dbReference type="GeneTree" id="ENSGT00940000158622"/>
<reference evidence="11 12" key="1">
    <citation type="submission" date="2019-04" db="EMBL/GenBank/DDBJ databases">
        <authorList>
            <consortium name="Wellcome Sanger Institute Data Sharing"/>
        </authorList>
    </citation>
    <scope>NUCLEOTIDE SEQUENCE [LARGE SCALE GENOMIC DNA]</scope>
</reference>
<dbReference type="InterPro" id="IPR045046">
    <property type="entry name" value="Vps9-like"/>
</dbReference>
<dbReference type="RefSeq" id="XP_018608316.1">
    <property type="nucleotide sequence ID" value="XM_018752800.2"/>
</dbReference>
<gene>
    <name evidence="11" type="primary">RIN3</name>
    <name evidence="11" type="synonym">rin3</name>
</gene>
<name>A0A8C9S8P8_SCLFO</name>
<feature type="domain" description="VPS9" evidence="10">
    <location>
        <begin position="627"/>
        <end position="770"/>
    </location>
</feature>
<dbReference type="SUPFAM" id="SSF54236">
    <property type="entry name" value="Ubiquitin-like"/>
    <property type="match status" value="1"/>
</dbReference>
<comment type="subcellular location">
    <subcellularLocation>
        <location evidence="1">Cytoplasm</location>
    </subcellularLocation>
</comment>
<proteinExistence type="inferred from homology"/>
<dbReference type="InterPro" id="IPR029071">
    <property type="entry name" value="Ubiquitin-like_domsf"/>
</dbReference>
<accession>A0A8C9S8P8</accession>
<dbReference type="InterPro" id="IPR000980">
    <property type="entry name" value="SH2"/>
</dbReference>
<dbReference type="Pfam" id="PF02204">
    <property type="entry name" value="VPS9"/>
    <property type="match status" value="1"/>
</dbReference>
<dbReference type="InterPro" id="IPR037191">
    <property type="entry name" value="VPS9_dom_sf"/>
</dbReference>
<feature type="compositionally biased region" description="Basic and acidic residues" evidence="7">
    <location>
        <begin position="316"/>
        <end position="340"/>
    </location>
</feature>
<dbReference type="PROSITE" id="PS51205">
    <property type="entry name" value="VPS9"/>
    <property type="match status" value="1"/>
</dbReference>
<sequence length="915" mass="100942">MMETEVLIPGAGPSSGATVGTRSPGKVKATSNTPQGFTPSIAPLPVPSSCPHWGSPSAQGTRSTPGISVLEKLIKTCPVWLQLGITESRASLILQREPPGIFLVRKDADLKKMVLSVRLSGQEGSSPIQNLLIKEEKSLMYLEGSFLVFDNIFKLIAFYCMSRDILPFALKLPRVIVQATKYDDMEIISSLGSGFWGSSLNRPLEAVEGGASSSHRSCEVELPVGSSSLWYVNPVLIEEFQDNLPATTSPPGPEQPKYKRPAPLPPRPHRPPPRSDALRVLREEGSCSQRRETTPGMELDAADAPGTCHPAASRRRLSEPQLEERAAQGGEGDRRNESRQSDPVAAQLRVDCAAAAKRPPTREVGVQQKTDMTDSVPGAAVVHDAGRKAAPVPPPRRKRFSHVGVQPQCSVSEGKPRGAQRSPAARRNHSYVPRSSRHSQASMCMVAPKGPDVSLYSPEGGAPSLNHESHSASSTEEEADGQSGANVALPFKRSPTLMLDRAKKRLSRVNLSYMFTGLMSHEHKLQNRIVQLARDKDSYFGNLVQDHRTFTLETMRKHGTSTKMLQEIRQMMTQLKCYLIQSTELQAQPESAMYPEEKLEAIVEAALVKSVLKPLREPIYTCLREIHTKDTSFARLRDNQQVVLNTTTTDLGVTTSVPEAAELEKIQLRLDLMHKEYSPEKKISTLLKTCKMIYDSMSVGCPGRTLGADDFLPVLMYVVAHCNIEALMLDVEYMMELMDPALQLGEGSYYLITTYGALEHIKNYDILPMTRQFSLEVQDSIHRWEKRRTLNKAQMSSSSVQDFINVSFLEVGANTKTLGVQASTTTEDLCGQCAEKFEIAESEAYRLYVVVEGVHRSLAPEELPLSVKSSLHHSEHRGQYHFVYRPAMHELETDPTPCLVSQSADAPVVPCASAE</sequence>
<evidence type="ECO:0000256" key="6">
    <source>
        <dbReference type="PROSITE-ProRule" id="PRU00191"/>
    </source>
</evidence>
<feature type="region of interest" description="Disordered" evidence="7">
    <location>
        <begin position="243"/>
        <end position="487"/>
    </location>
</feature>
<reference evidence="11" key="2">
    <citation type="submission" date="2025-08" db="UniProtKB">
        <authorList>
            <consortium name="Ensembl"/>
        </authorList>
    </citation>
    <scope>IDENTIFICATION</scope>
</reference>
<dbReference type="GO" id="GO:0005829">
    <property type="term" value="C:cytosol"/>
    <property type="evidence" value="ECO:0007669"/>
    <property type="project" value="TreeGrafter"/>
</dbReference>
<comment type="similarity">
    <text evidence="2">Belongs to the RIN (Ras interaction/interference) family.</text>
</comment>
<dbReference type="OrthoDB" id="21085at2759"/>
<dbReference type="Gene3D" id="3.30.505.10">
    <property type="entry name" value="SH2 domain"/>
    <property type="match status" value="1"/>
</dbReference>
<dbReference type="PANTHER" id="PTHR23101:SF58">
    <property type="entry name" value="RAS AND RAB INTERACTOR 3"/>
    <property type="match status" value="1"/>
</dbReference>
<dbReference type="InterPro" id="IPR003123">
    <property type="entry name" value="VPS9"/>
</dbReference>
<evidence type="ECO:0000256" key="2">
    <source>
        <dbReference type="ARBA" id="ARBA00006919"/>
    </source>
</evidence>
<dbReference type="Proteomes" id="UP000694397">
    <property type="component" value="Chromosome 15"/>
</dbReference>
<evidence type="ECO:0000259" key="8">
    <source>
        <dbReference type="PROSITE" id="PS50001"/>
    </source>
</evidence>
<evidence type="ECO:0000256" key="1">
    <source>
        <dbReference type="ARBA" id="ARBA00004496"/>
    </source>
</evidence>
<dbReference type="GO" id="GO:0031267">
    <property type="term" value="F:small GTPase binding"/>
    <property type="evidence" value="ECO:0007669"/>
    <property type="project" value="TreeGrafter"/>
</dbReference>
<dbReference type="Pfam" id="PF23268">
    <property type="entry name" value="RIN1"/>
    <property type="match status" value="1"/>
</dbReference>
<dbReference type="GO" id="GO:0016192">
    <property type="term" value="P:vesicle-mediated transport"/>
    <property type="evidence" value="ECO:0007669"/>
    <property type="project" value="InterPro"/>
</dbReference>
<dbReference type="PROSITE" id="PS50200">
    <property type="entry name" value="RA"/>
    <property type="match status" value="1"/>
</dbReference>
<evidence type="ECO:0000256" key="4">
    <source>
        <dbReference type="ARBA" id="ARBA00022490"/>
    </source>
</evidence>
<dbReference type="Gene3D" id="3.10.20.90">
    <property type="entry name" value="Phosphatidylinositol 3-kinase Catalytic Subunit, Chain A, domain 1"/>
    <property type="match status" value="1"/>
</dbReference>
<dbReference type="CTD" id="79890"/>
<evidence type="ECO:0000259" key="10">
    <source>
        <dbReference type="PROSITE" id="PS51205"/>
    </source>
</evidence>
<keyword evidence="5 6" id="KW-0727">SH2 domain</keyword>
<feature type="compositionally biased region" description="Basic and acidic residues" evidence="7">
    <location>
        <begin position="276"/>
        <end position="293"/>
    </location>
</feature>
<dbReference type="FunFam" id="1.20.1050.80:FF:000002">
    <property type="entry name" value="Ras and Rab interactor 2"/>
    <property type="match status" value="1"/>
</dbReference>
<protein>
    <submittedName>
        <fullName evidence="11">Ras and Rab interactor 3</fullName>
    </submittedName>
</protein>
<dbReference type="SMART" id="SM00314">
    <property type="entry name" value="RA"/>
    <property type="match status" value="1"/>
</dbReference>
<dbReference type="InterPro" id="IPR036860">
    <property type="entry name" value="SH2_dom_sf"/>
</dbReference>
<evidence type="ECO:0000256" key="5">
    <source>
        <dbReference type="ARBA" id="ARBA00022999"/>
    </source>
</evidence>
<evidence type="ECO:0000259" key="9">
    <source>
        <dbReference type="PROSITE" id="PS50200"/>
    </source>
</evidence>
<dbReference type="Gene3D" id="1.20.1050.80">
    <property type="entry name" value="VPS9 domain"/>
    <property type="match status" value="1"/>
</dbReference>
<reference evidence="11" key="3">
    <citation type="submission" date="2025-09" db="UniProtKB">
        <authorList>
            <consortium name="Ensembl"/>
        </authorList>
    </citation>
    <scope>IDENTIFICATION</scope>
</reference>
<evidence type="ECO:0000256" key="3">
    <source>
        <dbReference type="ARBA" id="ARBA00022468"/>
    </source>
</evidence>
<dbReference type="GO" id="GO:0005096">
    <property type="term" value="F:GTPase activator activity"/>
    <property type="evidence" value="ECO:0007669"/>
    <property type="project" value="UniProtKB-KW"/>
</dbReference>
<evidence type="ECO:0000313" key="12">
    <source>
        <dbReference type="Proteomes" id="UP000694397"/>
    </source>
</evidence>
<dbReference type="Ensembl" id="ENSSFOT00015031314.2">
    <property type="protein sequence ID" value="ENSSFOP00015030965.2"/>
    <property type="gene ID" value="ENSSFOG00015019850.2"/>
</dbReference>
<dbReference type="GO" id="GO:0030139">
    <property type="term" value="C:endocytic vesicle"/>
    <property type="evidence" value="ECO:0007669"/>
    <property type="project" value="TreeGrafter"/>
</dbReference>